<keyword evidence="10" id="KW-0732">Signal</keyword>
<dbReference type="Gene3D" id="2.170.130.10">
    <property type="entry name" value="TonB-dependent receptor, plug domain"/>
    <property type="match status" value="1"/>
</dbReference>
<proteinExistence type="inferred from homology"/>
<keyword evidence="4 8" id="KW-0812">Transmembrane</keyword>
<feature type="domain" description="TonB-dependent receptor-like beta-barrel" evidence="11">
    <location>
        <begin position="500"/>
        <end position="1056"/>
    </location>
</feature>
<gene>
    <name evidence="13" type="ORF">GCM10011395_29920</name>
</gene>
<dbReference type="InterPro" id="IPR012910">
    <property type="entry name" value="Plug_dom"/>
</dbReference>
<sequence length="1090" mass="116327">MGETMKLRILLSATALTSVSFILPTAAFAAEPAPTAAVALQTATVAPTADDEKKDENIVVTGSRIRSPNLASDLPITSIAGDTLLAQGQTNIGSVLNDLPQLSSSFSQQNPGSGIGIGGLNLLDLRGLGTSRTLVLVNGRRHVAADILVNAVSPDVNSIPNDLIERVDIVTGGNSAVYGSDAIAGVVNFVLKREYQGVQIRGSAGLNQGGFGGNQFVSVLAGHNFADGRGNVTISGQFSHQDRVFASDIPYFRQNNAIATVDTDIGGLPNGSDGFPDAIFIRDLHSTTINPYGLIPIQEQPGIAACGTGTLANNGGPNSNGIPFNCSYIFTQDGRLVPQTGSRFGSGPFGSITGGNGATGREGQTVSILPFLERYNFNLLSHYEFAPALEVFVEAKFDRVMALGNNAGPSFIQTGSGNTGNIGDSRERPRLDNPFLNPADATTLSNLILASGCNTSLTAACPAGGNLTAANQAQIANGTYRFQLARNLLDVGLRDEKFTRDTVRVVAGFRGKFNGDWSYEIAANYGEFNQTTNTNGFIDRQRFSLAMDAGRNPATSQIQCRAQYDPASAFAIQRGSSGDPAVNAARLAADIAACKPYNPFGGSDNSASVAYFSRAFDAKAKLTQLDIQGYVNGDSSQLFSLPGGPVRFAIGGEYRREKAYYKQDQFVTDGYTNGVSIPLFDPPAFIVKEAFGEIQLPILRDMPFFKELTVTGAGRYSDYGTKLGSTWTYNGGVQWAPVSDIRFRANYGRSVRAPNVSETGFPLVPNFANGFQDPCQANNIGANPNRTANCTAALTAAQRSNLVNGVSLPIVSGSNPNLKPESSDSWTFGGVFQPRFIPGLALTVDYYNIRVNNIIVSVGAQTIVNQCYDSTTLNNVFCSAFARNLTAGTGPAGELPGAVLANSLIQAPLNFAKRIRKGIDFNLSYRTKLSSDVKLNTNVIYVHTLVNSDYQDPTNPNFETHNLENIGNPMDEFQWDTDLAVGAVTFGYRLHLIGAQYVTSYANFNSVNGTQGGVNIDATFPIKYPVITYSDLQMTWDVANNGKKDAFQFYAGVDNVFNQLPPLGVLANGSGTAIFRYTGRAYHAGFRARF</sequence>
<evidence type="ECO:0000256" key="9">
    <source>
        <dbReference type="RuleBase" id="RU003357"/>
    </source>
</evidence>
<dbReference type="InterPro" id="IPR039426">
    <property type="entry name" value="TonB-dep_rcpt-like"/>
</dbReference>
<evidence type="ECO:0000256" key="1">
    <source>
        <dbReference type="ARBA" id="ARBA00004571"/>
    </source>
</evidence>
<dbReference type="PANTHER" id="PTHR47234">
    <property type="match status" value="1"/>
</dbReference>
<dbReference type="PANTHER" id="PTHR47234:SF2">
    <property type="entry name" value="TONB-DEPENDENT RECEPTOR"/>
    <property type="match status" value="1"/>
</dbReference>
<protein>
    <submittedName>
        <fullName evidence="13">TonB-dependent receptor</fullName>
    </submittedName>
</protein>
<evidence type="ECO:0000313" key="14">
    <source>
        <dbReference type="Proteomes" id="UP000618591"/>
    </source>
</evidence>
<keyword evidence="7 8" id="KW-0998">Cell outer membrane</keyword>
<organism evidence="13 14">
    <name type="scientific">Sphingomonas psychrolutea</name>
    <dbReference type="NCBI Taxonomy" id="1259676"/>
    <lineage>
        <taxon>Bacteria</taxon>
        <taxon>Pseudomonadati</taxon>
        <taxon>Pseudomonadota</taxon>
        <taxon>Alphaproteobacteria</taxon>
        <taxon>Sphingomonadales</taxon>
        <taxon>Sphingomonadaceae</taxon>
        <taxon>Sphingomonas</taxon>
    </lineage>
</organism>
<evidence type="ECO:0000256" key="7">
    <source>
        <dbReference type="ARBA" id="ARBA00023237"/>
    </source>
</evidence>
<evidence type="ECO:0000256" key="6">
    <source>
        <dbReference type="ARBA" id="ARBA00023136"/>
    </source>
</evidence>
<evidence type="ECO:0000313" key="13">
    <source>
        <dbReference type="EMBL" id="GGA57501.1"/>
    </source>
</evidence>
<evidence type="ECO:0000256" key="8">
    <source>
        <dbReference type="PROSITE-ProRule" id="PRU01360"/>
    </source>
</evidence>
<feature type="domain" description="TonB-dependent receptor plug" evidence="12">
    <location>
        <begin position="74"/>
        <end position="186"/>
    </location>
</feature>
<evidence type="ECO:0000256" key="5">
    <source>
        <dbReference type="ARBA" id="ARBA00023077"/>
    </source>
</evidence>
<feature type="chain" id="PRO_5045550005" evidence="10">
    <location>
        <begin position="30"/>
        <end position="1090"/>
    </location>
</feature>
<name>A0ABQ1H3H7_9SPHN</name>
<dbReference type="Gene3D" id="2.40.170.20">
    <property type="entry name" value="TonB-dependent receptor, beta-barrel domain"/>
    <property type="match status" value="1"/>
</dbReference>
<dbReference type="Proteomes" id="UP000618591">
    <property type="component" value="Unassembled WGS sequence"/>
</dbReference>
<evidence type="ECO:0000259" key="12">
    <source>
        <dbReference type="Pfam" id="PF07715"/>
    </source>
</evidence>
<evidence type="ECO:0000256" key="10">
    <source>
        <dbReference type="SAM" id="SignalP"/>
    </source>
</evidence>
<comment type="similarity">
    <text evidence="8 9">Belongs to the TonB-dependent receptor family.</text>
</comment>
<dbReference type="EMBL" id="BMDW01000022">
    <property type="protein sequence ID" value="GGA57501.1"/>
    <property type="molecule type" value="Genomic_DNA"/>
</dbReference>
<feature type="signal peptide" evidence="10">
    <location>
        <begin position="1"/>
        <end position="29"/>
    </location>
</feature>
<evidence type="ECO:0000256" key="4">
    <source>
        <dbReference type="ARBA" id="ARBA00022692"/>
    </source>
</evidence>
<dbReference type="InterPro" id="IPR037066">
    <property type="entry name" value="Plug_dom_sf"/>
</dbReference>
<dbReference type="InterPro" id="IPR036942">
    <property type="entry name" value="Beta-barrel_TonB_sf"/>
</dbReference>
<evidence type="ECO:0000256" key="3">
    <source>
        <dbReference type="ARBA" id="ARBA00022452"/>
    </source>
</evidence>
<keyword evidence="2 8" id="KW-0813">Transport</keyword>
<comment type="caution">
    <text evidence="13">The sequence shown here is derived from an EMBL/GenBank/DDBJ whole genome shotgun (WGS) entry which is preliminary data.</text>
</comment>
<keyword evidence="5 9" id="KW-0798">TonB box</keyword>
<reference evidence="14" key="1">
    <citation type="journal article" date="2019" name="Int. J. Syst. Evol. Microbiol.">
        <title>The Global Catalogue of Microorganisms (GCM) 10K type strain sequencing project: providing services to taxonomists for standard genome sequencing and annotation.</title>
        <authorList>
            <consortium name="The Broad Institute Genomics Platform"/>
            <consortium name="The Broad Institute Genome Sequencing Center for Infectious Disease"/>
            <person name="Wu L."/>
            <person name="Ma J."/>
        </authorList>
    </citation>
    <scope>NUCLEOTIDE SEQUENCE [LARGE SCALE GENOMIC DNA]</scope>
    <source>
        <strain evidence="14">CGMCC 1.10106</strain>
    </source>
</reference>
<comment type="subcellular location">
    <subcellularLocation>
        <location evidence="1 8">Cell outer membrane</location>
        <topology evidence="1 8">Multi-pass membrane protein</topology>
    </subcellularLocation>
</comment>
<dbReference type="Pfam" id="PF00593">
    <property type="entry name" value="TonB_dep_Rec_b-barrel"/>
    <property type="match status" value="1"/>
</dbReference>
<dbReference type="InterPro" id="IPR000531">
    <property type="entry name" value="Beta-barrel_TonB"/>
</dbReference>
<keyword evidence="14" id="KW-1185">Reference proteome</keyword>
<dbReference type="Pfam" id="PF07715">
    <property type="entry name" value="Plug"/>
    <property type="match status" value="1"/>
</dbReference>
<evidence type="ECO:0000259" key="11">
    <source>
        <dbReference type="Pfam" id="PF00593"/>
    </source>
</evidence>
<keyword evidence="6 8" id="KW-0472">Membrane</keyword>
<evidence type="ECO:0000256" key="2">
    <source>
        <dbReference type="ARBA" id="ARBA00022448"/>
    </source>
</evidence>
<dbReference type="PROSITE" id="PS52016">
    <property type="entry name" value="TONB_DEPENDENT_REC_3"/>
    <property type="match status" value="1"/>
</dbReference>
<keyword evidence="13" id="KW-0675">Receptor</keyword>
<dbReference type="SUPFAM" id="SSF56935">
    <property type="entry name" value="Porins"/>
    <property type="match status" value="1"/>
</dbReference>
<keyword evidence="3 8" id="KW-1134">Transmembrane beta strand</keyword>
<accession>A0ABQ1H3H7</accession>